<evidence type="ECO:0000313" key="2">
    <source>
        <dbReference type="EMBL" id="MDG3494657.1"/>
    </source>
</evidence>
<organism evidence="2 3">
    <name type="scientific">Pseudanabaena catenata USMAC16</name>
    <dbReference type="NCBI Taxonomy" id="1855837"/>
    <lineage>
        <taxon>Bacteria</taxon>
        <taxon>Bacillati</taxon>
        <taxon>Cyanobacteriota</taxon>
        <taxon>Cyanophyceae</taxon>
        <taxon>Pseudanabaenales</taxon>
        <taxon>Pseudanabaenaceae</taxon>
        <taxon>Pseudanabaena</taxon>
    </lineage>
</organism>
<keyword evidence="2" id="KW-0808">Transferase</keyword>
<sequence>MDRPWLSVLIPTYNGKDYLRFTLDSILRQGDRHIECIAIDDGSTDETLEILNVYLDRLPLKVIQGVRKGNWVATTNHILSIATADYVCFLHQDDIWLDDRLRIMKSLIDKHPQVNLFLHASQFIDRDGKCLGLWKSPLPKYPLATPPHTLVKRLLIQNFIAIPAPIFRREAALQVGGLDEKLWYTADWDFWLKLAALGSTIYYPHPLSAFRIHADSQTIVRSSYLHDFQQQHAIVLNRHLKLWQASQKSRHNTKRIAIFSIRMNTALAGIIHGQKVNLLKLLVSFLVLGTAGWYRYWQYSRIWERVTARLKVRLSTSA</sequence>
<keyword evidence="2" id="KW-0328">Glycosyltransferase</keyword>
<comment type="caution">
    <text evidence="2">The sequence shown here is derived from an EMBL/GenBank/DDBJ whole genome shotgun (WGS) entry which is preliminary data.</text>
</comment>
<dbReference type="SUPFAM" id="SSF53448">
    <property type="entry name" value="Nucleotide-diphospho-sugar transferases"/>
    <property type="match status" value="1"/>
</dbReference>
<dbReference type="InterPro" id="IPR029044">
    <property type="entry name" value="Nucleotide-diphossugar_trans"/>
</dbReference>
<dbReference type="Proteomes" id="UP001152872">
    <property type="component" value="Unassembled WGS sequence"/>
</dbReference>
<dbReference type="AlphaFoldDB" id="A0A9X4M6Z9"/>
<dbReference type="Gene3D" id="3.90.550.10">
    <property type="entry name" value="Spore Coat Polysaccharide Biosynthesis Protein SpsA, Chain A"/>
    <property type="match status" value="1"/>
</dbReference>
<protein>
    <submittedName>
        <fullName evidence="2">Glycosyltransferase</fullName>
        <ecNumber evidence="2">2.4.-.-</ecNumber>
    </submittedName>
</protein>
<dbReference type="RefSeq" id="WP_009626741.1">
    <property type="nucleotide sequence ID" value="NZ_VBTY01000057.1"/>
</dbReference>
<reference evidence="2" key="1">
    <citation type="submission" date="2019-05" db="EMBL/GenBank/DDBJ databases">
        <title>Whole genome sequencing of Pseudanabaena catenata USMAC16.</title>
        <authorList>
            <person name="Khan Z."/>
            <person name="Omar W.M."/>
            <person name="Convey P."/>
            <person name="Merican F."/>
            <person name="Najimudin N."/>
        </authorList>
    </citation>
    <scope>NUCLEOTIDE SEQUENCE</scope>
    <source>
        <strain evidence="2">USMAC16</strain>
    </source>
</reference>
<dbReference type="InterPro" id="IPR050834">
    <property type="entry name" value="Glycosyltransf_2"/>
</dbReference>
<name>A0A9X4M6Z9_9CYAN</name>
<dbReference type="PANTHER" id="PTHR43685">
    <property type="entry name" value="GLYCOSYLTRANSFERASE"/>
    <property type="match status" value="1"/>
</dbReference>
<accession>A0A9X4M6Z9</accession>
<feature type="domain" description="Glycosyltransferase 2-like" evidence="1">
    <location>
        <begin position="7"/>
        <end position="114"/>
    </location>
</feature>
<dbReference type="InterPro" id="IPR001173">
    <property type="entry name" value="Glyco_trans_2-like"/>
</dbReference>
<evidence type="ECO:0000259" key="1">
    <source>
        <dbReference type="Pfam" id="PF00535"/>
    </source>
</evidence>
<dbReference type="PANTHER" id="PTHR43685:SF11">
    <property type="entry name" value="GLYCOSYLTRANSFERASE TAGX-RELATED"/>
    <property type="match status" value="1"/>
</dbReference>
<gene>
    <name evidence="2" type="ORF">FEV09_08795</name>
</gene>
<dbReference type="Pfam" id="PF00535">
    <property type="entry name" value="Glycos_transf_2"/>
    <property type="match status" value="1"/>
</dbReference>
<keyword evidence="3" id="KW-1185">Reference proteome</keyword>
<dbReference type="EC" id="2.4.-.-" evidence="2"/>
<dbReference type="EMBL" id="VBTY01000057">
    <property type="protein sequence ID" value="MDG3494657.1"/>
    <property type="molecule type" value="Genomic_DNA"/>
</dbReference>
<dbReference type="GO" id="GO:0016757">
    <property type="term" value="F:glycosyltransferase activity"/>
    <property type="evidence" value="ECO:0007669"/>
    <property type="project" value="UniProtKB-KW"/>
</dbReference>
<evidence type="ECO:0000313" key="3">
    <source>
        <dbReference type="Proteomes" id="UP001152872"/>
    </source>
</evidence>
<proteinExistence type="predicted"/>